<dbReference type="GO" id="GO:0005829">
    <property type="term" value="C:cytosol"/>
    <property type="evidence" value="ECO:0007669"/>
    <property type="project" value="TreeGrafter"/>
</dbReference>
<evidence type="ECO:0000256" key="8">
    <source>
        <dbReference type="ARBA" id="ARBA00034808"/>
    </source>
</evidence>
<dbReference type="CDD" id="cd18807">
    <property type="entry name" value="SF1_C_UvrD"/>
    <property type="match status" value="1"/>
</dbReference>
<feature type="compositionally biased region" description="Pro residues" evidence="11">
    <location>
        <begin position="668"/>
        <end position="678"/>
    </location>
</feature>
<proteinExistence type="inferred from homology"/>
<keyword evidence="15" id="KW-1185">Reference proteome</keyword>
<evidence type="ECO:0000256" key="5">
    <source>
        <dbReference type="ARBA" id="ARBA00022840"/>
    </source>
</evidence>
<dbReference type="InterPro" id="IPR027417">
    <property type="entry name" value="P-loop_NTPase"/>
</dbReference>
<dbReference type="AlphaFoldDB" id="A0A6C2UAF7"/>
<evidence type="ECO:0000259" key="13">
    <source>
        <dbReference type="PROSITE" id="PS51217"/>
    </source>
</evidence>
<dbReference type="InterPro" id="IPR013986">
    <property type="entry name" value="DExx_box_DNA_helicase_dom_sf"/>
</dbReference>
<feature type="domain" description="UvrD-like helicase ATP-binding" evidence="12">
    <location>
        <begin position="9"/>
        <end position="296"/>
    </location>
</feature>
<dbReference type="EC" id="5.6.2.4" evidence="8"/>
<keyword evidence="3 10" id="KW-0378">Hydrolase</keyword>
<evidence type="ECO:0000313" key="15">
    <source>
        <dbReference type="Proteomes" id="UP000366872"/>
    </source>
</evidence>
<evidence type="ECO:0000256" key="4">
    <source>
        <dbReference type="ARBA" id="ARBA00022806"/>
    </source>
</evidence>
<evidence type="ECO:0000256" key="2">
    <source>
        <dbReference type="ARBA" id="ARBA00022741"/>
    </source>
</evidence>
<evidence type="ECO:0000256" key="10">
    <source>
        <dbReference type="PROSITE-ProRule" id="PRU00560"/>
    </source>
</evidence>
<keyword evidence="4 10" id="KW-0347">Helicase</keyword>
<evidence type="ECO:0000256" key="7">
    <source>
        <dbReference type="ARBA" id="ARBA00034617"/>
    </source>
</evidence>
<evidence type="ECO:0000256" key="6">
    <source>
        <dbReference type="ARBA" id="ARBA00023235"/>
    </source>
</evidence>
<name>A0A6C2UAF7_PONDE</name>
<reference evidence="14 15" key="1">
    <citation type="submission" date="2019-04" db="EMBL/GenBank/DDBJ databases">
        <authorList>
            <person name="Van Vliet M D."/>
        </authorList>
    </citation>
    <scope>NUCLEOTIDE SEQUENCE [LARGE SCALE GENOMIC DNA]</scope>
    <source>
        <strain evidence="14 15">F1</strain>
    </source>
</reference>
<evidence type="ECO:0000256" key="11">
    <source>
        <dbReference type="SAM" id="MobiDB-lite"/>
    </source>
</evidence>
<keyword evidence="6" id="KW-0413">Isomerase</keyword>
<dbReference type="Pfam" id="PF13361">
    <property type="entry name" value="UvrD_C"/>
    <property type="match status" value="1"/>
</dbReference>
<gene>
    <name evidence="14" type="primary">pcrA</name>
    <name evidence="14" type="ORF">PDESU_05624</name>
</gene>
<dbReference type="GO" id="GO:0005524">
    <property type="term" value="F:ATP binding"/>
    <property type="evidence" value="ECO:0007669"/>
    <property type="project" value="UniProtKB-UniRule"/>
</dbReference>
<dbReference type="SUPFAM" id="SSF52540">
    <property type="entry name" value="P-loop containing nucleoside triphosphate hydrolases"/>
    <property type="match status" value="1"/>
</dbReference>
<evidence type="ECO:0000256" key="3">
    <source>
        <dbReference type="ARBA" id="ARBA00022801"/>
    </source>
</evidence>
<dbReference type="PROSITE" id="PS51198">
    <property type="entry name" value="UVRD_HELICASE_ATP_BIND"/>
    <property type="match status" value="1"/>
</dbReference>
<keyword evidence="5 10" id="KW-0067">ATP-binding</keyword>
<dbReference type="GO" id="GO:0016787">
    <property type="term" value="F:hydrolase activity"/>
    <property type="evidence" value="ECO:0007669"/>
    <property type="project" value="UniProtKB-UniRule"/>
</dbReference>
<comment type="catalytic activity">
    <reaction evidence="9">
        <text>ATP + H2O = ADP + phosphate + H(+)</text>
        <dbReference type="Rhea" id="RHEA:13065"/>
        <dbReference type="ChEBI" id="CHEBI:15377"/>
        <dbReference type="ChEBI" id="CHEBI:15378"/>
        <dbReference type="ChEBI" id="CHEBI:30616"/>
        <dbReference type="ChEBI" id="CHEBI:43474"/>
        <dbReference type="ChEBI" id="CHEBI:456216"/>
        <dbReference type="EC" id="5.6.2.4"/>
    </reaction>
</comment>
<keyword evidence="2 10" id="KW-0547">Nucleotide-binding</keyword>
<dbReference type="GO" id="GO:0003677">
    <property type="term" value="F:DNA binding"/>
    <property type="evidence" value="ECO:0007669"/>
    <property type="project" value="InterPro"/>
</dbReference>
<dbReference type="Gene3D" id="1.10.10.160">
    <property type="match status" value="1"/>
</dbReference>
<dbReference type="Gene3D" id="1.10.486.10">
    <property type="entry name" value="PCRA, domain 4"/>
    <property type="match status" value="1"/>
</dbReference>
<evidence type="ECO:0000259" key="12">
    <source>
        <dbReference type="PROSITE" id="PS51198"/>
    </source>
</evidence>
<accession>A0A6C2UAF7</accession>
<sequence>MFSRMNFQEELNEEQLAAVTAPDGPALVVAAAGTGKTRTLIYRLAYLVKEKNVQPWEVLLLTFTNKAAKEMIERASSLIESESDRGFDRGMSGTFHSFANRLLRRHAGLVGFGNDFSILDSDDSKKLVRSCMDDLKVEKKNFPKPEVILSLLGVTSGRMGDLGAAVTDHFELTDVNAEQVLAVLERYNARKKEQNAMDFDDLLAFALKLLNEHEDVRLRYQTLFRYVLVDEYQDTNAIQEQLVRQLVSGHGNLMVVGDDFQSIYSWRGADYRNFLDFEQRYPDATTYKLQINYRSTPEILEVANSVIAGNPEQFQKELRPVRASQARPHLFRPRDGSIQARYVIEKARELQRKGMRLADICVLYRSHFHAMELQMELSRASLPYMLTSGVRFFEQAHIKDVCAVLKLLANPSDEMAFTRLVEMFPKVGPKTALKIFRKFGGRCNFQRAETIEEVTAALPKAALPDWEKIAPIFTAYREENLQGDPGEVIFRFVKEFYSEFMVENFDNHKYRQEDIDGLIEFTAKFETTEEFLSEIALQSNVDGEVSSEAEAPEDAIRLSTVHQAKGLEWKAVFILFACEDMFPSKKAAEESGDAEERRLFYVAVTRTEDELFICAPTVRRQRDGGIIFLDPSRFISEIPPEMLDEVSGFSASQTYSAPSAPPRRPKPPSRPMPKPAPRPQSTTPTWEREREHSCRLHIDEFTFSDGAAEVELAFDQHNLPGLTTSIKQTIRVEDPLFEPIYNSLKDALRQAPDGRTILLSVSVSYTALSVTEYEVTACDLKEYLETRLEQAVPAYLNQRLGAFEKKGRDFVDMKTLLAECDGIESESELVERLGADARHAEQIAHLAKEHLATLGPINVGTDGNSVLCLLAGAEGCFFVWEIFDADLSTYLWKSTASLMELSTKPHRYAEEMALVLKEIESIPKLGGRTKYKASKPGNFSHFKHDYDAEGFEAWLTKLNQKLGRLL</sequence>
<feature type="binding site" evidence="10">
    <location>
        <begin position="30"/>
        <end position="37"/>
    </location>
    <ligand>
        <name>ATP</name>
        <dbReference type="ChEBI" id="CHEBI:30616"/>
    </ligand>
</feature>
<organism evidence="14 15">
    <name type="scientific">Pontiella desulfatans</name>
    <dbReference type="NCBI Taxonomy" id="2750659"/>
    <lineage>
        <taxon>Bacteria</taxon>
        <taxon>Pseudomonadati</taxon>
        <taxon>Kiritimatiellota</taxon>
        <taxon>Kiritimatiellia</taxon>
        <taxon>Kiritimatiellales</taxon>
        <taxon>Pontiellaceae</taxon>
        <taxon>Pontiella</taxon>
    </lineage>
</organism>
<protein>
    <recommendedName>
        <fullName evidence="8">DNA 3'-5' helicase</fullName>
        <ecNumber evidence="8">5.6.2.4</ecNumber>
    </recommendedName>
</protein>
<dbReference type="PANTHER" id="PTHR11070">
    <property type="entry name" value="UVRD / RECB / PCRA DNA HELICASE FAMILY MEMBER"/>
    <property type="match status" value="1"/>
</dbReference>
<feature type="region of interest" description="Disordered" evidence="11">
    <location>
        <begin position="648"/>
        <end position="690"/>
    </location>
</feature>
<dbReference type="GO" id="GO:0043138">
    <property type="term" value="F:3'-5' DNA helicase activity"/>
    <property type="evidence" value="ECO:0007669"/>
    <property type="project" value="UniProtKB-EC"/>
</dbReference>
<evidence type="ECO:0000256" key="9">
    <source>
        <dbReference type="ARBA" id="ARBA00048988"/>
    </source>
</evidence>
<dbReference type="CDD" id="cd17932">
    <property type="entry name" value="DEXQc_UvrD"/>
    <property type="match status" value="1"/>
</dbReference>
<dbReference type="InterPro" id="IPR000212">
    <property type="entry name" value="DNA_helicase_UvrD/REP"/>
</dbReference>
<dbReference type="EMBL" id="CAAHFG010000004">
    <property type="protein sequence ID" value="VGO17030.1"/>
    <property type="molecule type" value="Genomic_DNA"/>
</dbReference>
<dbReference type="InterPro" id="IPR014017">
    <property type="entry name" value="DNA_helicase_UvrD-like_C"/>
</dbReference>
<dbReference type="Pfam" id="PF00580">
    <property type="entry name" value="UvrD-helicase"/>
    <property type="match status" value="1"/>
</dbReference>
<dbReference type="Proteomes" id="UP000366872">
    <property type="component" value="Unassembled WGS sequence"/>
</dbReference>
<comment type="similarity">
    <text evidence="1">Belongs to the helicase family. UvrD subfamily.</text>
</comment>
<dbReference type="PROSITE" id="PS51217">
    <property type="entry name" value="UVRD_HELICASE_CTER"/>
    <property type="match status" value="1"/>
</dbReference>
<dbReference type="PANTHER" id="PTHR11070:SF3">
    <property type="entry name" value="DNA 3'-5' HELICASE"/>
    <property type="match status" value="1"/>
</dbReference>
<evidence type="ECO:0000256" key="1">
    <source>
        <dbReference type="ARBA" id="ARBA00009922"/>
    </source>
</evidence>
<dbReference type="Gene3D" id="3.40.50.300">
    <property type="entry name" value="P-loop containing nucleotide triphosphate hydrolases"/>
    <property type="match status" value="2"/>
</dbReference>
<comment type="catalytic activity">
    <reaction evidence="7">
        <text>Couples ATP hydrolysis with the unwinding of duplex DNA by translocating in the 3'-5' direction.</text>
        <dbReference type="EC" id="5.6.2.4"/>
    </reaction>
</comment>
<dbReference type="InterPro" id="IPR014016">
    <property type="entry name" value="UvrD-like_ATP-bd"/>
</dbReference>
<feature type="domain" description="UvrD-like helicase C-terminal" evidence="13">
    <location>
        <begin position="297"/>
        <end position="566"/>
    </location>
</feature>
<evidence type="ECO:0000313" key="14">
    <source>
        <dbReference type="EMBL" id="VGO17030.1"/>
    </source>
</evidence>
<dbReference type="GO" id="GO:0000725">
    <property type="term" value="P:recombinational repair"/>
    <property type="evidence" value="ECO:0007669"/>
    <property type="project" value="TreeGrafter"/>
</dbReference>